<proteinExistence type="predicted"/>
<dbReference type="PROSITE" id="PS50011">
    <property type="entry name" value="PROTEIN_KINASE_DOM"/>
    <property type="match status" value="1"/>
</dbReference>
<protein>
    <recommendedName>
        <fullName evidence="12">Protein kinase domain-containing protein</fullName>
    </recommendedName>
</protein>
<dbReference type="InterPro" id="IPR000719">
    <property type="entry name" value="Prot_kinase_dom"/>
</dbReference>
<dbReference type="GO" id="GO:0005524">
    <property type="term" value="F:ATP binding"/>
    <property type="evidence" value="ECO:0007669"/>
    <property type="project" value="UniProtKB-KW"/>
</dbReference>
<evidence type="ECO:0000256" key="11">
    <source>
        <dbReference type="ARBA" id="ARBA00023170"/>
    </source>
</evidence>
<organism evidence="13 14">
    <name type="scientific">Vitis vinifera</name>
    <name type="common">Grape</name>
    <dbReference type="NCBI Taxonomy" id="29760"/>
    <lineage>
        <taxon>Eukaryota</taxon>
        <taxon>Viridiplantae</taxon>
        <taxon>Streptophyta</taxon>
        <taxon>Embryophyta</taxon>
        <taxon>Tracheophyta</taxon>
        <taxon>Spermatophyta</taxon>
        <taxon>Magnoliopsida</taxon>
        <taxon>eudicotyledons</taxon>
        <taxon>Gunneridae</taxon>
        <taxon>Pentapetalae</taxon>
        <taxon>rosids</taxon>
        <taxon>Vitales</taxon>
        <taxon>Vitaceae</taxon>
        <taxon>Viteae</taxon>
        <taxon>Vitis</taxon>
    </lineage>
</organism>
<dbReference type="SUPFAM" id="SSF56112">
    <property type="entry name" value="Protein kinase-like (PK-like)"/>
    <property type="match status" value="1"/>
</dbReference>
<dbReference type="PROSITE" id="PS00108">
    <property type="entry name" value="PROTEIN_KINASE_ST"/>
    <property type="match status" value="1"/>
</dbReference>
<sequence>MANGNLREHLSGAGKDTPVLSWEQRLQIAVDAAQAFEYLHEGCKPPIIHRDVKTSNILLDGKLQAKVADFGLSRFMPSESRTIVSTQVAGTPGYLDPEYYISNNLNEKSDVYAFGIVLLELVTGHPAIIPGHENTHLVDWLSPRLAGGEIRSIVDSRLNGDFNPNSAWKLVETAMACVPRSSIQRPTMSQVVADLKECLQMEMHRNKSASQSRTYQDTASSANSIDLFAVELDVSMPHAR</sequence>
<feature type="domain" description="Protein kinase" evidence="12">
    <location>
        <begin position="1"/>
        <end position="199"/>
    </location>
</feature>
<dbReference type="GO" id="GO:0004674">
    <property type="term" value="F:protein serine/threonine kinase activity"/>
    <property type="evidence" value="ECO:0007669"/>
    <property type="project" value="UniProtKB-KW"/>
</dbReference>
<dbReference type="PIRSF" id="PIRSF000654">
    <property type="entry name" value="Integrin-linked_kinase"/>
    <property type="match status" value="1"/>
</dbReference>
<dbReference type="Proteomes" id="UP000009183">
    <property type="component" value="Chromosome 9"/>
</dbReference>
<evidence type="ECO:0000256" key="8">
    <source>
        <dbReference type="ARBA" id="ARBA00022840"/>
    </source>
</evidence>
<evidence type="ECO:0000256" key="10">
    <source>
        <dbReference type="ARBA" id="ARBA00023136"/>
    </source>
</evidence>
<evidence type="ECO:0000313" key="13">
    <source>
        <dbReference type="EMBL" id="CCB59381.1"/>
    </source>
</evidence>
<name>F6HY58_VITVI</name>
<comment type="subcellular location">
    <subcellularLocation>
        <location evidence="1">Membrane</location>
        <topology evidence="1">Single-pass membrane protein</topology>
    </subcellularLocation>
</comment>
<keyword evidence="11" id="KW-0675">Receptor</keyword>
<evidence type="ECO:0000256" key="9">
    <source>
        <dbReference type="ARBA" id="ARBA00022989"/>
    </source>
</evidence>
<evidence type="ECO:0000256" key="6">
    <source>
        <dbReference type="ARBA" id="ARBA00022741"/>
    </source>
</evidence>
<evidence type="ECO:0000256" key="5">
    <source>
        <dbReference type="ARBA" id="ARBA00022692"/>
    </source>
</evidence>
<dbReference type="FunFam" id="1.10.510.10:FF:000146">
    <property type="entry name" value="LRR receptor-like serine/threonine-protein kinase IOS1"/>
    <property type="match status" value="1"/>
</dbReference>
<evidence type="ECO:0000256" key="3">
    <source>
        <dbReference type="ARBA" id="ARBA00022553"/>
    </source>
</evidence>
<dbReference type="Gene3D" id="1.10.510.10">
    <property type="entry name" value="Transferase(Phosphotransferase) domain 1"/>
    <property type="match status" value="1"/>
</dbReference>
<keyword evidence="5" id="KW-0812">Transmembrane</keyword>
<keyword evidence="9" id="KW-1133">Transmembrane helix</keyword>
<keyword evidence="2" id="KW-0723">Serine/threonine-protein kinase</keyword>
<dbReference type="InterPro" id="IPR011009">
    <property type="entry name" value="Kinase-like_dom_sf"/>
</dbReference>
<dbReference type="PANTHER" id="PTHR45631">
    <property type="entry name" value="OS07G0107800 PROTEIN-RELATED"/>
    <property type="match status" value="1"/>
</dbReference>
<keyword evidence="7" id="KW-0418">Kinase</keyword>
<keyword evidence="8" id="KW-0067">ATP-binding</keyword>
<dbReference type="HOGENOM" id="CLU_000288_21_4_1"/>
<keyword evidence="6" id="KW-0547">Nucleotide-binding</keyword>
<dbReference type="InterPro" id="IPR001245">
    <property type="entry name" value="Ser-Thr/Tyr_kinase_cat_dom"/>
</dbReference>
<keyword evidence="3" id="KW-0597">Phosphoprotein</keyword>
<dbReference type="Pfam" id="PF07714">
    <property type="entry name" value="PK_Tyr_Ser-Thr"/>
    <property type="match status" value="1"/>
</dbReference>
<reference evidence="14" key="1">
    <citation type="journal article" date="2007" name="Nature">
        <title>The grapevine genome sequence suggests ancestral hexaploidization in major angiosperm phyla.</title>
        <authorList>
            <consortium name="The French-Italian Public Consortium for Grapevine Genome Characterization."/>
            <person name="Jaillon O."/>
            <person name="Aury J.-M."/>
            <person name="Noel B."/>
            <person name="Policriti A."/>
            <person name="Clepet C."/>
            <person name="Casagrande A."/>
            <person name="Choisne N."/>
            <person name="Aubourg S."/>
            <person name="Vitulo N."/>
            <person name="Jubin C."/>
            <person name="Vezzi A."/>
            <person name="Legeai F."/>
            <person name="Hugueney P."/>
            <person name="Dasilva C."/>
            <person name="Horner D."/>
            <person name="Mica E."/>
            <person name="Jublot D."/>
            <person name="Poulain J."/>
            <person name="Bruyere C."/>
            <person name="Billault A."/>
            <person name="Segurens B."/>
            <person name="Gouyvenoux M."/>
            <person name="Ugarte E."/>
            <person name="Cattonaro F."/>
            <person name="Anthouard V."/>
            <person name="Vico V."/>
            <person name="Del Fabbro C."/>
            <person name="Alaux M."/>
            <person name="Di Gaspero G."/>
            <person name="Dumas V."/>
            <person name="Felice N."/>
            <person name="Paillard S."/>
            <person name="Juman I."/>
            <person name="Moroldo M."/>
            <person name="Scalabrin S."/>
            <person name="Canaguier A."/>
            <person name="Le Clainche I."/>
            <person name="Malacrida G."/>
            <person name="Durand E."/>
            <person name="Pesole G."/>
            <person name="Laucou V."/>
            <person name="Chatelet P."/>
            <person name="Merdinoglu D."/>
            <person name="Delledonne M."/>
            <person name="Pezzotti M."/>
            <person name="Lecharny A."/>
            <person name="Scarpelli C."/>
            <person name="Artiguenave F."/>
            <person name="Pe M.E."/>
            <person name="Valle G."/>
            <person name="Morgante M."/>
            <person name="Caboche M."/>
            <person name="Adam-Blondon A.-F."/>
            <person name="Weissenbach J."/>
            <person name="Quetier F."/>
            <person name="Wincker P."/>
        </authorList>
    </citation>
    <scope>NUCLEOTIDE SEQUENCE [LARGE SCALE GENOMIC DNA]</scope>
    <source>
        <strain evidence="14">cv. Pinot noir / PN40024</strain>
    </source>
</reference>
<dbReference type="PaxDb" id="29760-VIT_09s0002g02870.t01"/>
<evidence type="ECO:0000256" key="4">
    <source>
        <dbReference type="ARBA" id="ARBA00022679"/>
    </source>
</evidence>
<keyword evidence="14" id="KW-1185">Reference proteome</keyword>
<gene>
    <name evidence="13" type="ordered locus">VIT_09s0002g02870</name>
</gene>
<dbReference type="eggNOG" id="ENOG502QQCZ">
    <property type="taxonomic scope" value="Eukaryota"/>
</dbReference>
<dbReference type="SMART" id="SM00220">
    <property type="entry name" value="S_TKc"/>
    <property type="match status" value="1"/>
</dbReference>
<keyword evidence="4" id="KW-0808">Transferase</keyword>
<dbReference type="InterPro" id="IPR008271">
    <property type="entry name" value="Ser/Thr_kinase_AS"/>
</dbReference>
<evidence type="ECO:0000256" key="2">
    <source>
        <dbReference type="ARBA" id="ARBA00022527"/>
    </source>
</evidence>
<evidence type="ECO:0000259" key="12">
    <source>
        <dbReference type="PROSITE" id="PS50011"/>
    </source>
</evidence>
<dbReference type="GO" id="GO:0005886">
    <property type="term" value="C:plasma membrane"/>
    <property type="evidence" value="ECO:0000318"/>
    <property type="project" value="GO_Central"/>
</dbReference>
<dbReference type="PANTHER" id="PTHR45631:SF206">
    <property type="entry name" value="PROTEIN KINASE DOMAIN-CONTAINING PROTEIN"/>
    <property type="match status" value="1"/>
</dbReference>
<evidence type="ECO:0000256" key="7">
    <source>
        <dbReference type="ARBA" id="ARBA00022777"/>
    </source>
</evidence>
<accession>F6HY58</accession>
<keyword evidence="10" id="KW-0472">Membrane</keyword>
<evidence type="ECO:0000313" key="14">
    <source>
        <dbReference type="Proteomes" id="UP000009183"/>
    </source>
</evidence>
<evidence type="ECO:0000256" key="1">
    <source>
        <dbReference type="ARBA" id="ARBA00004167"/>
    </source>
</evidence>
<dbReference type="EMBL" id="FN596494">
    <property type="protein sequence ID" value="CCB59381.1"/>
    <property type="molecule type" value="Genomic_DNA"/>
</dbReference>
<dbReference type="AlphaFoldDB" id="F6HY58"/>
<dbReference type="InParanoid" id="F6HY58"/>